<evidence type="ECO:0000313" key="2">
    <source>
        <dbReference type="Proteomes" id="UP001060215"/>
    </source>
</evidence>
<dbReference type="EMBL" id="CM045759">
    <property type="protein sequence ID" value="KAI8017886.1"/>
    <property type="molecule type" value="Genomic_DNA"/>
</dbReference>
<evidence type="ECO:0000313" key="1">
    <source>
        <dbReference type="EMBL" id="KAI8017886.1"/>
    </source>
</evidence>
<organism evidence="1 2">
    <name type="scientific">Camellia lanceoleosa</name>
    <dbReference type="NCBI Taxonomy" id="1840588"/>
    <lineage>
        <taxon>Eukaryota</taxon>
        <taxon>Viridiplantae</taxon>
        <taxon>Streptophyta</taxon>
        <taxon>Embryophyta</taxon>
        <taxon>Tracheophyta</taxon>
        <taxon>Spermatophyta</taxon>
        <taxon>Magnoliopsida</taxon>
        <taxon>eudicotyledons</taxon>
        <taxon>Gunneridae</taxon>
        <taxon>Pentapetalae</taxon>
        <taxon>asterids</taxon>
        <taxon>Ericales</taxon>
        <taxon>Theaceae</taxon>
        <taxon>Camellia</taxon>
    </lineage>
</organism>
<keyword evidence="2" id="KW-1185">Reference proteome</keyword>
<gene>
    <name evidence="1" type="ORF">LOK49_LG04G03033</name>
</gene>
<comment type="caution">
    <text evidence="1">The sequence shown here is derived from an EMBL/GenBank/DDBJ whole genome shotgun (WGS) entry which is preliminary data.</text>
</comment>
<name>A0ACC0I179_9ERIC</name>
<sequence length="130" mass="14528">MVCYIGLVYGVFLYCCIAVWFALYCLQLVGLLCIAVLMFGLLCEVALGQFLSQVTLHYIEAADMFVMLLLLICFWCCLLVLAQSRGCCSAIFVLAAHMGIGADSSILATELVLCYRVLHQVMLKLWRLNK</sequence>
<protein>
    <submittedName>
        <fullName evidence="1">Uncharacterized protein</fullName>
    </submittedName>
</protein>
<accession>A0ACC0I179</accession>
<proteinExistence type="predicted"/>
<reference evidence="1 2" key="1">
    <citation type="journal article" date="2022" name="Plant J.">
        <title>Chromosome-level genome of Camellia lanceoleosa provides a valuable resource for understanding genome evolution and self-incompatibility.</title>
        <authorList>
            <person name="Gong W."/>
            <person name="Xiao S."/>
            <person name="Wang L."/>
            <person name="Liao Z."/>
            <person name="Chang Y."/>
            <person name="Mo W."/>
            <person name="Hu G."/>
            <person name="Li W."/>
            <person name="Zhao G."/>
            <person name="Zhu H."/>
            <person name="Hu X."/>
            <person name="Ji K."/>
            <person name="Xiang X."/>
            <person name="Song Q."/>
            <person name="Yuan D."/>
            <person name="Jin S."/>
            <person name="Zhang L."/>
        </authorList>
    </citation>
    <scope>NUCLEOTIDE SEQUENCE [LARGE SCALE GENOMIC DNA]</scope>
    <source>
        <strain evidence="1">SQ_2022a</strain>
    </source>
</reference>
<dbReference type="Proteomes" id="UP001060215">
    <property type="component" value="Chromosome 2"/>
</dbReference>